<protein>
    <recommendedName>
        <fullName evidence="4">Gustatory receptor</fullName>
    </recommendedName>
</protein>
<sequence>MNKINKSGGNIKRKKLEVISKPTRTVLKLYGVGVFEVQFDKSGKLVRGVSSLGIFCIIFWIGTFYFSAIYACVKDHTILRAYYETKLKHYGDAYERITSMMFFKTTLFKVAWHINGNVSFIQAILDIDKALESHGVKADYKHKKTFILTLAQLIPVFLRGLTICATLWAIDAVIPYDRVYQLVLTDSVALMVTTFYCHYLNLLTDRYKQINEILTSVKEEAMAKVHIDAGIPIISENGYLKL</sequence>
<accession>A0ABQ7Q2U7</accession>
<keyword evidence="3" id="KW-1185">Reference proteome</keyword>
<proteinExistence type="predicted"/>
<keyword evidence="1" id="KW-1133">Transmembrane helix</keyword>
<keyword evidence="1" id="KW-0812">Transmembrane</keyword>
<organism evidence="2 3">
    <name type="scientific">Plutella xylostella</name>
    <name type="common">Diamondback moth</name>
    <name type="synonym">Plutella maculipennis</name>
    <dbReference type="NCBI Taxonomy" id="51655"/>
    <lineage>
        <taxon>Eukaryota</taxon>
        <taxon>Metazoa</taxon>
        <taxon>Ecdysozoa</taxon>
        <taxon>Arthropoda</taxon>
        <taxon>Hexapoda</taxon>
        <taxon>Insecta</taxon>
        <taxon>Pterygota</taxon>
        <taxon>Neoptera</taxon>
        <taxon>Endopterygota</taxon>
        <taxon>Lepidoptera</taxon>
        <taxon>Glossata</taxon>
        <taxon>Ditrysia</taxon>
        <taxon>Yponomeutoidea</taxon>
        <taxon>Plutellidae</taxon>
        <taxon>Plutella</taxon>
    </lineage>
</organism>
<evidence type="ECO:0000313" key="2">
    <source>
        <dbReference type="EMBL" id="KAG7299552.1"/>
    </source>
</evidence>
<comment type="caution">
    <text evidence="2">The sequence shown here is derived from an EMBL/GenBank/DDBJ whole genome shotgun (WGS) entry which is preliminary data.</text>
</comment>
<dbReference type="EMBL" id="JAHIBW010000022">
    <property type="protein sequence ID" value="KAG7299552.1"/>
    <property type="molecule type" value="Genomic_DNA"/>
</dbReference>
<keyword evidence="1" id="KW-0472">Membrane</keyword>
<evidence type="ECO:0008006" key="4">
    <source>
        <dbReference type="Google" id="ProtNLM"/>
    </source>
</evidence>
<evidence type="ECO:0000256" key="1">
    <source>
        <dbReference type="SAM" id="Phobius"/>
    </source>
</evidence>
<reference evidence="2 3" key="1">
    <citation type="submission" date="2021-06" db="EMBL/GenBank/DDBJ databases">
        <title>A haploid diamondback moth (Plutella xylostella L.) genome assembly resolves 31 chromosomes and identifies a diamide resistance mutation.</title>
        <authorList>
            <person name="Ward C.M."/>
            <person name="Perry K.D."/>
            <person name="Baker G."/>
            <person name="Powis K."/>
            <person name="Heckel D.G."/>
            <person name="Baxter S.W."/>
        </authorList>
    </citation>
    <scope>NUCLEOTIDE SEQUENCE [LARGE SCALE GENOMIC DNA]</scope>
    <source>
        <strain evidence="2 3">LV</strain>
        <tissue evidence="2">Single pupa</tissue>
    </source>
</reference>
<feature type="transmembrane region" description="Helical" evidence="1">
    <location>
        <begin position="182"/>
        <end position="202"/>
    </location>
</feature>
<dbReference type="Proteomes" id="UP000823941">
    <property type="component" value="Chromosome 22"/>
</dbReference>
<feature type="transmembrane region" description="Helical" evidence="1">
    <location>
        <begin position="52"/>
        <end position="73"/>
    </location>
</feature>
<feature type="transmembrane region" description="Helical" evidence="1">
    <location>
        <begin position="146"/>
        <end position="170"/>
    </location>
</feature>
<gene>
    <name evidence="2" type="ORF">JYU34_016513</name>
</gene>
<name>A0ABQ7Q2U7_PLUXY</name>
<evidence type="ECO:0000313" key="3">
    <source>
        <dbReference type="Proteomes" id="UP000823941"/>
    </source>
</evidence>